<evidence type="ECO:0000313" key="1">
    <source>
        <dbReference type="EMBL" id="ATH96030.1"/>
    </source>
</evidence>
<sequence length="68" mass="7503">MKIYLSRSEVAERIGVKVPTLARYSLPEPDALIGSTGRGTKGWLPETIDRWNAERPSSGNWMRGGSKA</sequence>
<organism evidence="1 2">
    <name type="scientific">Dermabacter jinjuensis</name>
    <dbReference type="NCBI Taxonomy" id="1667168"/>
    <lineage>
        <taxon>Bacteria</taxon>
        <taxon>Bacillati</taxon>
        <taxon>Actinomycetota</taxon>
        <taxon>Actinomycetes</taxon>
        <taxon>Micrococcales</taxon>
        <taxon>Dermabacteraceae</taxon>
        <taxon>Dermabacter</taxon>
    </lineage>
</organism>
<keyword evidence="2" id="KW-1185">Reference proteome</keyword>
<gene>
    <name evidence="1" type="ORF">COP05_02175</name>
</gene>
<accession>A0ABN5DLS4</accession>
<proteinExistence type="predicted"/>
<name>A0ABN5DLS4_9MICO</name>
<dbReference type="Proteomes" id="UP000815698">
    <property type="component" value="Chromosome"/>
</dbReference>
<dbReference type="EMBL" id="CP023482">
    <property type="protein sequence ID" value="ATH96030.1"/>
    <property type="molecule type" value="Genomic_DNA"/>
</dbReference>
<evidence type="ECO:0000313" key="2">
    <source>
        <dbReference type="Proteomes" id="UP000815698"/>
    </source>
</evidence>
<protein>
    <submittedName>
        <fullName evidence="1">Transcriptional regulator</fullName>
    </submittedName>
</protein>
<reference evidence="1 2" key="1">
    <citation type="journal article" date="2016" name="Int. J. Syst. Evol. Microbiol.">
        <title>Dermabacter jinjuensis sp. nov., a novel species of the genus Dermabacter isolated from a clinical specimen.</title>
        <authorList>
            <person name="Park Y.K."/>
            <person name="Lee K.M."/>
            <person name="Lee W.K."/>
            <person name="Cho M.J."/>
            <person name="Lee H.S."/>
            <person name="Cho Y.G."/>
            <person name="Lee Y.C."/>
            <person name="Lee W.K."/>
            <person name="Seong W.K."/>
            <person name="Hwang K.J."/>
        </authorList>
    </citation>
    <scope>NUCLEOTIDE SEQUENCE [LARGE SCALE GENOMIC DNA]</scope>
    <source>
        <strain evidence="1 2">32T</strain>
    </source>
</reference>